<sequence>MRISRRAAAAAAVSVAAAGCLAVSAPQAAAAAAYGGECGRGYGVVNSAPIGTKGTVFLTYNPSSGYNCVVTKRTTTGSTPVYMFSHLQVPQTGDWDEDSGTYYSYAGPVYAYGKGMCVDWAGGIANQSTWTYGSNCGSFAEHRVTKGW</sequence>
<reference evidence="3" key="1">
    <citation type="journal article" date="2019" name="Int. J. Syst. Evol. Microbiol.">
        <title>The Global Catalogue of Microorganisms (GCM) 10K type strain sequencing project: providing services to taxonomists for standard genome sequencing and annotation.</title>
        <authorList>
            <consortium name="The Broad Institute Genomics Platform"/>
            <consortium name="The Broad Institute Genome Sequencing Center for Infectious Disease"/>
            <person name="Wu L."/>
            <person name="Ma J."/>
        </authorList>
    </citation>
    <scope>NUCLEOTIDE SEQUENCE [LARGE SCALE GENOMIC DNA]</scope>
    <source>
        <strain evidence="3">CGMCC 4.7455</strain>
    </source>
</reference>
<name>A0ABW4PHD0_9ACTN</name>
<evidence type="ECO:0000313" key="3">
    <source>
        <dbReference type="Proteomes" id="UP001597365"/>
    </source>
</evidence>
<dbReference type="EMBL" id="JBHUFU010000003">
    <property type="protein sequence ID" value="MFD1829552.1"/>
    <property type="molecule type" value="Genomic_DNA"/>
</dbReference>
<gene>
    <name evidence="2" type="ORF">ACFSJS_07740</name>
</gene>
<accession>A0ABW4PHD0</accession>
<dbReference type="PROSITE" id="PS51257">
    <property type="entry name" value="PROKAR_LIPOPROTEIN"/>
    <property type="match status" value="1"/>
</dbReference>
<evidence type="ECO:0000313" key="2">
    <source>
        <dbReference type="EMBL" id="MFD1829552.1"/>
    </source>
</evidence>
<dbReference type="PROSITE" id="PS51318">
    <property type="entry name" value="TAT"/>
    <property type="match status" value="1"/>
</dbReference>
<organism evidence="2 3">
    <name type="scientific">Streptomyces desertarenae</name>
    <dbReference type="NCBI Taxonomy" id="2666184"/>
    <lineage>
        <taxon>Bacteria</taxon>
        <taxon>Bacillati</taxon>
        <taxon>Actinomycetota</taxon>
        <taxon>Actinomycetes</taxon>
        <taxon>Kitasatosporales</taxon>
        <taxon>Streptomycetaceae</taxon>
        <taxon>Streptomyces</taxon>
    </lineage>
</organism>
<feature type="signal peptide" evidence="1">
    <location>
        <begin position="1"/>
        <end position="30"/>
    </location>
</feature>
<evidence type="ECO:0000256" key="1">
    <source>
        <dbReference type="SAM" id="SignalP"/>
    </source>
</evidence>
<feature type="chain" id="PRO_5047502265" evidence="1">
    <location>
        <begin position="31"/>
        <end position="148"/>
    </location>
</feature>
<keyword evidence="3" id="KW-1185">Reference proteome</keyword>
<protein>
    <submittedName>
        <fullName evidence="2">Spore-associated protein A</fullName>
    </submittedName>
</protein>
<dbReference type="Proteomes" id="UP001597365">
    <property type="component" value="Unassembled WGS sequence"/>
</dbReference>
<comment type="caution">
    <text evidence="2">The sequence shown here is derived from an EMBL/GenBank/DDBJ whole genome shotgun (WGS) entry which is preliminary data.</text>
</comment>
<dbReference type="RefSeq" id="WP_380898188.1">
    <property type="nucleotide sequence ID" value="NZ_JBHUFU010000003.1"/>
</dbReference>
<dbReference type="InterPro" id="IPR006311">
    <property type="entry name" value="TAT_signal"/>
</dbReference>
<keyword evidence="1" id="KW-0732">Signal</keyword>
<proteinExistence type="predicted"/>